<name>A0ACC3DX10_9PEZI</name>
<evidence type="ECO:0000313" key="1">
    <source>
        <dbReference type="EMBL" id="KAK3081121.1"/>
    </source>
</evidence>
<proteinExistence type="predicted"/>
<reference evidence="1" key="1">
    <citation type="submission" date="2024-09" db="EMBL/GenBank/DDBJ databases">
        <title>Black Yeasts Isolated from many extreme environments.</title>
        <authorList>
            <person name="Coleine C."/>
            <person name="Stajich J.E."/>
            <person name="Selbmann L."/>
        </authorList>
    </citation>
    <scope>NUCLEOTIDE SEQUENCE</scope>
    <source>
        <strain evidence="1">CCFEE 5737</strain>
    </source>
</reference>
<sequence>MSPFLELTSPAHSARPSANPRDRLIYSLRAHVADLETLERTLSDALATAADLTDKLVSEQNRLVKLIKTCLQSRHVPRRSLKDRECSICLRSLDGVALEALTWCKNGCGQNVDRVCMERWAVECVDSGREVTCVD</sequence>
<comment type="caution">
    <text evidence="1">The sequence shown here is derived from an EMBL/GenBank/DDBJ whole genome shotgun (WGS) entry which is preliminary data.</text>
</comment>
<evidence type="ECO:0000313" key="2">
    <source>
        <dbReference type="Proteomes" id="UP001186974"/>
    </source>
</evidence>
<organism evidence="1 2">
    <name type="scientific">Coniosporium uncinatum</name>
    <dbReference type="NCBI Taxonomy" id="93489"/>
    <lineage>
        <taxon>Eukaryota</taxon>
        <taxon>Fungi</taxon>
        <taxon>Dikarya</taxon>
        <taxon>Ascomycota</taxon>
        <taxon>Pezizomycotina</taxon>
        <taxon>Dothideomycetes</taxon>
        <taxon>Dothideomycetes incertae sedis</taxon>
        <taxon>Coniosporium</taxon>
    </lineage>
</organism>
<feature type="non-terminal residue" evidence="1">
    <location>
        <position position="135"/>
    </location>
</feature>
<keyword evidence="2" id="KW-1185">Reference proteome</keyword>
<dbReference type="EMBL" id="JAWDJW010000277">
    <property type="protein sequence ID" value="KAK3081121.1"/>
    <property type="molecule type" value="Genomic_DNA"/>
</dbReference>
<protein>
    <submittedName>
        <fullName evidence="1">Uncharacterized protein</fullName>
    </submittedName>
</protein>
<dbReference type="Proteomes" id="UP001186974">
    <property type="component" value="Unassembled WGS sequence"/>
</dbReference>
<gene>
    <name evidence="1" type="ORF">LTS18_010040</name>
</gene>
<accession>A0ACC3DX10</accession>